<protein>
    <submittedName>
        <fullName evidence="2">Uncharacterized protein</fullName>
    </submittedName>
</protein>
<dbReference type="Proteomes" id="UP000199727">
    <property type="component" value="Unassembled WGS sequence"/>
</dbReference>
<reference evidence="2 3" key="1">
    <citation type="submission" date="2017-06" db="EMBL/GenBank/DDBJ databases">
        <title>Global population genomics of the pathogenic fungus Cryptococcus neoformans var. grubii.</title>
        <authorList>
            <person name="Cuomo C."/>
            <person name="Litvintseva A."/>
            <person name="Chen Y."/>
            <person name="Young S."/>
            <person name="Zeng Q."/>
            <person name="Chapman S."/>
            <person name="Gujja S."/>
            <person name="Saif S."/>
            <person name="Birren B."/>
        </authorList>
    </citation>
    <scope>NUCLEOTIDE SEQUENCE [LARGE SCALE GENOMIC DNA]</scope>
    <source>
        <strain evidence="2 3">Tu259-1</strain>
    </source>
</reference>
<evidence type="ECO:0000256" key="1">
    <source>
        <dbReference type="SAM" id="Phobius"/>
    </source>
</evidence>
<dbReference type="AlphaFoldDB" id="A0A854Q2T0"/>
<evidence type="ECO:0000313" key="3">
    <source>
        <dbReference type="Proteomes" id="UP000199727"/>
    </source>
</evidence>
<organism evidence="2 3">
    <name type="scientific">Cryptococcus neoformans Tu259-1</name>
    <dbReference type="NCBI Taxonomy" id="1230072"/>
    <lineage>
        <taxon>Eukaryota</taxon>
        <taxon>Fungi</taxon>
        <taxon>Dikarya</taxon>
        <taxon>Basidiomycota</taxon>
        <taxon>Agaricomycotina</taxon>
        <taxon>Tremellomycetes</taxon>
        <taxon>Tremellales</taxon>
        <taxon>Cryptococcaceae</taxon>
        <taxon>Cryptococcus</taxon>
        <taxon>Cryptococcus neoformans species complex</taxon>
    </lineage>
</organism>
<keyword evidence="1" id="KW-0472">Membrane</keyword>
<feature type="transmembrane region" description="Helical" evidence="1">
    <location>
        <begin position="76"/>
        <end position="95"/>
    </location>
</feature>
<keyword evidence="1" id="KW-0812">Transmembrane</keyword>
<name>A0A854Q2T0_CRYNE</name>
<feature type="transmembrane region" description="Helical" evidence="1">
    <location>
        <begin position="50"/>
        <end position="70"/>
    </location>
</feature>
<sequence>MVMIISCGCACYGLQNVYIKELKNRPEDVFPFISQIYFSQTVTRHTMGNIISAIAGALNAVVSAIASFFMAIFSGIASVLIAIWNFITCGCCSGGRSSRRTRRGGVGTV</sequence>
<keyword evidence="1" id="KW-1133">Transmembrane helix</keyword>
<proteinExistence type="predicted"/>
<evidence type="ECO:0000313" key="2">
    <source>
        <dbReference type="EMBL" id="OXG10814.1"/>
    </source>
</evidence>
<dbReference type="OrthoDB" id="5230947at2759"/>
<dbReference type="EMBL" id="AMKT01000101">
    <property type="protein sequence ID" value="OXG10814.1"/>
    <property type="molecule type" value="Genomic_DNA"/>
</dbReference>
<comment type="caution">
    <text evidence="2">The sequence shown here is derived from an EMBL/GenBank/DDBJ whole genome shotgun (WGS) entry which is preliminary data.</text>
</comment>
<accession>A0A854Q2T0</accession>
<gene>
    <name evidence="2" type="ORF">C361_06852</name>
</gene>